<evidence type="ECO:0000313" key="1">
    <source>
        <dbReference type="EMBL" id="QYS88275.1"/>
    </source>
</evidence>
<sequence length="49" mass="5499">MIKSIIKIKSPNGIAMKIVGKILGEPKQDLLFSMKKIPYSKNENIITLI</sequence>
<accession>A0A8G0P3Y4</accession>
<dbReference type="EMBL" id="CP067378">
    <property type="protein sequence ID" value="QYS88275.1"/>
    <property type="molecule type" value="Genomic_DNA"/>
</dbReference>
<name>A0A8G0P3Y4_9FLAO</name>
<reference evidence="1" key="1">
    <citation type="submission" date="2020-12" db="EMBL/GenBank/DDBJ databases">
        <title>Genome sequencing of genetic groups of Flavobacterium columnare.</title>
        <authorList>
            <person name="Waldbieser G.C."/>
            <person name="Griffin M.J."/>
            <person name="LaFrentz B.R."/>
        </authorList>
    </citation>
    <scope>NUCLEOTIDE SEQUENCE</scope>
    <source>
        <strain evidence="1">90-106</strain>
    </source>
</reference>
<dbReference type="Proteomes" id="UP000824721">
    <property type="component" value="Chromosome"/>
</dbReference>
<protein>
    <submittedName>
        <fullName evidence="1">Uncharacterized protein</fullName>
    </submittedName>
</protein>
<dbReference type="KEGG" id="fdv:JJC05_10985"/>
<gene>
    <name evidence="1" type="ORF">JJC05_10985</name>
</gene>
<proteinExistence type="predicted"/>
<dbReference type="AlphaFoldDB" id="A0A8G0P3Y4"/>
<organism evidence="1">
    <name type="scientific">Flavobacterium columnare</name>
    <dbReference type="NCBI Taxonomy" id="996"/>
    <lineage>
        <taxon>Bacteria</taxon>
        <taxon>Pseudomonadati</taxon>
        <taxon>Bacteroidota</taxon>
        <taxon>Flavobacteriia</taxon>
        <taxon>Flavobacteriales</taxon>
        <taxon>Flavobacteriaceae</taxon>
        <taxon>Flavobacterium</taxon>
    </lineage>
</organism>